<dbReference type="OrthoDB" id="9798158at2"/>
<dbReference type="Gene3D" id="3.10.450.530">
    <property type="entry name" value="Ribonuclease toxin, BrnT, of type II toxin-antitoxin system"/>
    <property type="match status" value="1"/>
</dbReference>
<dbReference type="Pfam" id="PF04365">
    <property type="entry name" value="BrnT_toxin"/>
    <property type="match status" value="1"/>
</dbReference>
<reference evidence="1 2" key="1">
    <citation type="submission" date="2017-09" db="EMBL/GenBank/DDBJ databases">
        <authorList>
            <person name="Ehlers B."/>
            <person name="Leendertz F.H."/>
        </authorList>
    </citation>
    <scope>NUCLEOTIDE SEQUENCE [LARGE SCALE GENOMIC DNA]</scope>
    <source>
        <strain evidence="1 2">DSM 16848</strain>
    </source>
</reference>
<dbReference type="RefSeq" id="WP_097114311.1">
    <property type="nucleotide sequence ID" value="NZ_CP083931.1"/>
</dbReference>
<dbReference type="InterPro" id="IPR007460">
    <property type="entry name" value="BrnT_toxin"/>
</dbReference>
<protein>
    <submittedName>
        <fullName evidence="1">Uncharacterized protein</fullName>
    </submittedName>
</protein>
<evidence type="ECO:0000313" key="2">
    <source>
        <dbReference type="Proteomes" id="UP000219669"/>
    </source>
</evidence>
<evidence type="ECO:0000313" key="1">
    <source>
        <dbReference type="EMBL" id="SOD68476.1"/>
    </source>
</evidence>
<dbReference type="Proteomes" id="UP000219669">
    <property type="component" value="Unassembled WGS sequence"/>
</dbReference>
<dbReference type="EMBL" id="OCNF01000009">
    <property type="protein sequence ID" value="SOD68476.1"/>
    <property type="molecule type" value="Genomic_DNA"/>
</dbReference>
<keyword evidence="2" id="KW-1185">Reference proteome</keyword>
<name>A0A286EC72_9NEIS</name>
<sequence length="92" mass="10923">MKIEFDPQKSERNIRERNLPFDLVCDLDWQTAWVCADTRHDYPEPRFVALALLQQRLHVVVFTPIEGGIRVISFRKANSRESRNYEQFTQAD</sequence>
<dbReference type="AlphaFoldDB" id="A0A286EC72"/>
<dbReference type="InterPro" id="IPR038573">
    <property type="entry name" value="BrnT_sf"/>
</dbReference>
<gene>
    <name evidence="1" type="ORF">SAMN02746062_01268</name>
</gene>
<proteinExistence type="predicted"/>
<organism evidence="1 2">
    <name type="scientific">Alysiella filiformis DSM 16848</name>
    <dbReference type="NCBI Taxonomy" id="1120981"/>
    <lineage>
        <taxon>Bacteria</taxon>
        <taxon>Pseudomonadati</taxon>
        <taxon>Pseudomonadota</taxon>
        <taxon>Betaproteobacteria</taxon>
        <taxon>Neisseriales</taxon>
        <taxon>Neisseriaceae</taxon>
        <taxon>Alysiella</taxon>
    </lineage>
</organism>
<accession>A0A286EC72</accession>